<feature type="compositionally biased region" description="Acidic residues" evidence="3">
    <location>
        <begin position="72"/>
        <end position="83"/>
    </location>
</feature>
<dbReference type="InterPro" id="IPR015943">
    <property type="entry name" value="WD40/YVTN_repeat-like_dom_sf"/>
</dbReference>
<dbReference type="Gene3D" id="2.130.10.10">
    <property type="entry name" value="YVTN repeat-like/Quinoprotein amine dehydrogenase"/>
    <property type="match status" value="2"/>
</dbReference>
<dbReference type="SMART" id="SM00320">
    <property type="entry name" value="WD40"/>
    <property type="match status" value="4"/>
</dbReference>
<dbReference type="EMBL" id="CP056065">
    <property type="protein sequence ID" value="UKJ87985.1"/>
    <property type="molecule type" value="Genomic_DNA"/>
</dbReference>
<organism evidence="4 5">
    <name type="scientific">Theileria orientalis</name>
    <dbReference type="NCBI Taxonomy" id="68886"/>
    <lineage>
        <taxon>Eukaryota</taxon>
        <taxon>Sar</taxon>
        <taxon>Alveolata</taxon>
        <taxon>Apicomplexa</taxon>
        <taxon>Aconoidasida</taxon>
        <taxon>Piroplasmida</taxon>
        <taxon>Theileriidae</taxon>
        <taxon>Theileria</taxon>
    </lineage>
</organism>
<dbReference type="PANTHER" id="PTHR19857">
    <property type="entry name" value="MITOCHONDRIAL DIVISION PROTEIN 1-RELATED"/>
    <property type="match status" value="1"/>
</dbReference>
<dbReference type="InterPro" id="IPR001680">
    <property type="entry name" value="WD40_rpt"/>
</dbReference>
<evidence type="ECO:0000256" key="3">
    <source>
        <dbReference type="SAM" id="MobiDB-lite"/>
    </source>
</evidence>
<gene>
    <name evidence="4" type="ORF">MACJ_000427</name>
</gene>
<dbReference type="InterPro" id="IPR051179">
    <property type="entry name" value="WD_repeat_multifunction"/>
</dbReference>
<evidence type="ECO:0000313" key="4">
    <source>
        <dbReference type="EMBL" id="UKJ87985.1"/>
    </source>
</evidence>
<name>A0A976QPS7_THEOR</name>
<proteinExistence type="predicted"/>
<accession>A0A976QPS7</accession>
<evidence type="ECO:0000313" key="5">
    <source>
        <dbReference type="Proteomes" id="UP000244803"/>
    </source>
</evidence>
<dbReference type="OrthoDB" id="360957at2759"/>
<dbReference type="Pfam" id="PF00400">
    <property type="entry name" value="WD40"/>
    <property type="match status" value="1"/>
</dbReference>
<dbReference type="Proteomes" id="UP000244803">
    <property type="component" value="Chromosome 1"/>
</dbReference>
<keyword evidence="1" id="KW-0853">WD repeat</keyword>
<dbReference type="AlphaFoldDB" id="A0A976QPS7"/>
<protein>
    <submittedName>
        <fullName evidence="4">Uncharacterized protein</fullName>
    </submittedName>
</protein>
<feature type="region of interest" description="Disordered" evidence="3">
    <location>
        <begin position="27"/>
        <end position="83"/>
    </location>
</feature>
<dbReference type="SUPFAM" id="SSF50978">
    <property type="entry name" value="WD40 repeat-like"/>
    <property type="match status" value="1"/>
</dbReference>
<dbReference type="InterPro" id="IPR036322">
    <property type="entry name" value="WD40_repeat_dom_sf"/>
</dbReference>
<keyword evidence="2" id="KW-0677">Repeat</keyword>
<dbReference type="PANTHER" id="PTHR19857:SF8">
    <property type="entry name" value="ANGIO-ASSOCIATED MIGRATORY CELL PROTEIN"/>
    <property type="match status" value="1"/>
</dbReference>
<feature type="compositionally biased region" description="Acidic residues" evidence="3">
    <location>
        <begin position="27"/>
        <end position="36"/>
    </location>
</feature>
<sequence>MDEKALSEFIQNESLDDEVLFLKPEVEIDENLEDSTPEQHHDYDMNLDEPENGNLNREKLAKDGSLSQSGNENEESWEGETYNDDEQLNEEYMCWKTRSDFEPCCISVHPRFPEVAHVAIGNCGDSCTVYDFDSNNQDVENGELLVMGPFEETVSCCAFSNCGKYLALGCLDGNLLIYSKQSDYRNVNTTGDSSSSNNREKDAYVKHKMIEKMLTSIEWLNFTEDSNLLVASGEGGLLVVYQLREDELQIVNINHNSSIGQIITYGTSGSSGGNMSEDGTNRINEKEYNIVCGCNDSNLVIVTLNGYYKQVSISKINTNTATSGSKAMNVEEGMEESIQENIISLSTHNRLKLCALGTTTGHVSFVNVNKKGIARHYNNMHSSSVESLIFTGNSSSTVNSPTSDSAGSRSTAVAPMRSGVNNELAISIGLDGLIVFYDVLNNCNKINVINVQYGLTKIVAHPQKNLFVASSVTGKILVFNPQKVLREVKCHTRPILDLQLLNVTGDYYTITVSEDRNIVM</sequence>
<evidence type="ECO:0000256" key="2">
    <source>
        <dbReference type="ARBA" id="ARBA00022737"/>
    </source>
</evidence>
<evidence type="ECO:0000256" key="1">
    <source>
        <dbReference type="ARBA" id="ARBA00022574"/>
    </source>
</evidence>
<reference evidence="4" key="1">
    <citation type="submission" date="2022-07" db="EMBL/GenBank/DDBJ databases">
        <title>Evaluation of T. orientalis genome assembly methods using nanopore sequencing and analysis of variation between genomes.</title>
        <authorList>
            <person name="Yam J."/>
            <person name="Micallef M.L."/>
            <person name="Liu M."/>
            <person name="Djordjevic S.P."/>
            <person name="Bogema D.R."/>
            <person name="Jenkins C."/>
        </authorList>
    </citation>
    <scope>NUCLEOTIDE SEQUENCE</scope>
    <source>
        <strain evidence="4">Fish Creek</strain>
    </source>
</reference>